<dbReference type="SUPFAM" id="SSF111369">
    <property type="entry name" value="HlyD-like secretion proteins"/>
    <property type="match status" value="1"/>
</dbReference>
<sequence>MKKLFICLLSTALITTGCSSKSGTLTLKGDIENNIISANSTVAGKIIEMKKEQGQPVKKGEVIAVIDNTNQKYTVEGLQAVVNMKKAKLEELKSGTRPEQIEQAEAQARAAKAQVDLLTSGNRAEQIGQAKNTVSISEEALNSTKLTYDHINTQYNNVLKLYQVGAVSKSELDDAKYKLDTTSKQLSTVQYQLESSKQQLALLQNGSTPQEIDKARANYDAAEAQVNLLKSGATKEAIEAAQGDLDQTIAQLNQAENNLNNCSIVALADGIIVSKNFQLGDIVNVGSNIADIAIKDDLYLLCYIPDEYLGKVYYNQPLTVKTSIGTQTGKISYIALKNEYTPKDKQSTSEGKHIATKIKITIKDNKGILKSGMTGEAQIPLK</sequence>
<proteinExistence type="predicted"/>
<dbReference type="Gene3D" id="2.40.30.170">
    <property type="match status" value="1"/>
</dbReference>
<name>A0ABU4JVD3_9CLOT</name>
<organism evidence="5 6">
    <name type="scientific">Clostridium tanneri</name>
    <dbReference type="NCBI Taxonomy" id="3037988"/>
    <lineage>
        <taxon>Bacteria</taxon>
        <taxon>Bacillati</taxon>
        <taxon>Bacillota</taxon>
        <taxon>Clostridia</taxon>
        <taxon>Eubacteriales</taxon>
        <taxon>Clostridiaceae</taxon>
        <taxon>Clostridium</taxon>
    </lineage>
</organism>
<dbReference type="Gene3D" id="2.40.50.100">
    <property type="match status" value="1"/>
</dbReference>
<dbReference type="EMBL" id="JARUJP010000016">
    <property type="protein sequence ID" value="MDW8802114.1"/>
    <property type="molecule type" value="Genomic_DNA"/>
</dbReference>
<accession>A0ABU4JVD3</accession>
<protein>
    <submittedName>
        <fullName evidence="5">HlyD family efflux transporter periplasmic adaptor subunit</fullName>
    </submittedName>
</protein>
<reference evidence="5 6" key="1">
    <citation type="submission" date="2023-04" db="EMBL/GenBank/DDBJ databases">
        <title>Clostridium tannerae sp. nov., isolated from the fecal material of an alpaca.</title>
        <authorList>
            <person name="Miller S."/>
            <person name="Hendry M."/>
            <person name="King J."/>
            <person name="Sankaranarayanan K."/>
            <person name="Lawson P.A."/>
        </authorList>
    </citation>
    <scope>NUCLEOTIDE SEQUENCE [LARGE SCALE GENOMIC DNA]</scope>
    <source>
        <strain evidence="5 6">A1-XYC3</strain>
    </source>
</reference>
<dbReference type="InterPro" id="IPR059052">
    <property type="entry name" value="HH_YbhG-like"/>
</dbReference>
<evidence type="ECO:0000259" key="4">
    <source>
        <dbReference type="Pfam" id="PF25881"/>
    </source>
</evidence>
<dbReference type="Pfam" id="PF25881">
    <property type="entry name" value="HH_YBHG"/>
    <property type="match status" value="1"/>
</dbReference>
<dbReference type="PANTHER" id="PTHR32347:SF23">
    <property type="entry name" value="BLL5650 PROTEIN"/>
    <property type="match status" value="1"/>
</dbReference>
<feature type="domain" description="YbhG-like alpha-helical hairpin" evidence="4">
    <location>
        <begin position="103"/>
        <end position="227"/>
    </location>
</feature>
<evidence type="ECO:0000256" key="2">
    <source>
        <dbReference type="ARBA" id="ARBA00023054"/>
    </source>
</evidence>
<dbReference type="SUPFAM" id="SSF56954">
    <property type="entry name" value="Outer membrane efflux proteins (OEP)"/>
    <property type="match status" value="1"/>
</dbReference>
<feature type="coiled-coil region" evidence="3">
    <location>
        <begin position="212"/>
        <end position="265"/>
    </location>
</feature>
<dbReference type="PROSITE" id="PS51257">
    <property type="entry name" value="PROKAR_LIPOPROTEIN"/>
    <property type="match status" value="1"/>
</dbReference>
<evidence type="ECO:0000256" key="1">
    <source>
        <dbReference type="ARBA" id="ARBA00004196"/>
    </source>
</evidence>
<dbReference type="Gene3D" id="1.20.1600.10">
    <property type="entry name" value="Outer membrane efflux proteins (OEP)"/>
    <property type="match status" value="1"/>
</dbReference>
<evidence type="ECO:0000313" key="6">
    <source>
        <dbReference type="Proteomes" id="UP001281656"/>
    </source>
</evidence>
<dbReference type="Proteomes" id="UP001281656">
    <property type="component" value="Unassembled WGS sequence"/>
</dbReference>
<dbReference type="PANTHER" id="PTHR32347">
    <property type="entry name" value="EFFLUX SYSTEM COMPONENT YKNX-RELATED"/>
    <property type="match status" value="1"/>
</dbReference>
<keyword evidence="6" id="KW-1185">Reference proteome</keyword>
<comment type="caution">
    <text evidence="5">The sequence shown here is derived from an EMBL/GenBank/DDBJ whole genome shotgun (WGS) entry which is preliminary data.</text>
</comment>
<gene>
    <name evidence="5" type="ORF">P8V03_13230</name>
</gene>
<dbReference type="InterPro" id="IPR050465">
    <property type="entry name" value="UPF0194_transport"/>
</dbReference>
<evidence type="ECO:0000256" key="3">
    <source>
        <dbReference type="SAM" id="Coils"/>
    </source>
</evidence>
<comment type="subcellular location">
    <subcellularLocation>
        <location evidence="1">Cell envelope</location>
    </subcellularLocation>
</comment>
<keyword evidence="2 3" id="KW-0175">Coiled coil</keyword>
<evidence type="ECO:0000313" key="5">
    <source>
        <dbReference type="EMBL" id="MDW8802114.1"/>
    </source>
</evidence>
<dbReference type="RefSeq" id="WP_318798465.1">
    <property type="nucleotide sequence ID" value="NZ_JARUJP010000016.1"/>
</dbReference>